<sequence length="1197" mass="132573">MLLVHQAGSVKIGEVVRYTLTYTPSNDRILPTPKHLHLKIKNTSAIPLRAAWVHGPYTLHVATYPSTFNPHVKVDDPKSGVPEYEPMLKAGGSWQAKLTVPEGIRETGADVGKRRHSAQSNISGNDSDIGRVTWIIEITSQILFSNSASVHFEVLVGRDERSLELGFAAVAAHGHGQPGQIKDQLTEKERRRVRRNGNIQTTGVYSKAVKLVAEDTEALWDKPALPTWEDKEKADRQSSDTMSRDADKQDKGKKRSNKKRIHLVIVTHGLHSNLGADMLFLKESIDATVAQARIDAKERKRKYKNQKQSSKSSESQQTAGALNGSEDETATAPLSGGQEELNNATEDSDDEEETIVRGFPGNAVRTENGIQYLGKRLAKYILRFTYPDQPFLPVKKSLSRTLTDSLKSDASKAKRDGPPSHHGSSVHHPKGAEEEELPYTFTKISFVGHSLGGLVQTYAVAYIQKHNPMFFQQIKPINFICMASPMLGLSNENPMYVKFALDFGLVGRTGQDLGLTWRPPTIAKTGWNAVLSGLSSQQKDQKAQQEDPTAKPLLRVLPTGPAHQVLRLFRNRTVYSNVVNDGIVPLRTSCLLFLDWRGLGKVDKARRENGLIGTVAEWGWAELTGANTNVNAMIRRASTAAQEDDDDNQHVKDGEGDTVPLPAEDETGIDNKLASNRLSCEESAESRPLEGGASTPPSPPTKRVTQHEKGMLDSLMDFFRSSTPEGRKSPQNTSKKTNRALRRGQTLSREEEEEEEEQRQSLERTRSRSGTTSNPTMRPHLPHLSSRQKGAKRPFASRGDSIPDPETGELQVPPKTSIFESAGDILHPPLPSTEWLTDPSTRSRTIFHDRVYHPEDIPPPPIKQSGSRLTRSFSFDASSKTSQSSGQSAISQDSHDSGGMKVEEKIARAYHRDLSWRKVLVRLEPDAHNNMIVRRMFANAYGWPVVKHLCDTHFADTYAATTRDEEEPARERAPPMDKPVGEMGEEVAEQTSKDTPARSPSEMREVQDELADLSVPRDGLASKHSSEGLSHQRHPTFDRQGSALWDDSIFEDSNSDSDVDERNIVNRFLNPMAVKKPEQVYPRQETTRREDTIPIKRQESYTDGHRGLAPTSPTSPRSPMSIKGARSSALVKPTFDSASVETPVVANRFTEEPRPMNDANSAANELRKSISAESTPTKSTTQQGVVGNTVKHAQSQG</sequence>
<feature type="compositionally biased region" description="Basic and acidic residues" evidence="3">
    <location>
        <begin position="228"/>
        <end position="250"/>
    </location>
</feature>
<dbReference type="GO" id="GO:0047372">
    <property type="term" value="F:monoacylglycerol lipase activity"/>
    <property type="evidence" value="ECO:0007669"/>
    <property type="project" value="TreeGrafter"/>
</dbReference>
<evidence type="ECO:0000256" key="1">
    <source>
        <dbReference type="ARBA" id="ARBA00007920"/>
    </source>
</evidence>
<keyword evidence="2" id="KW-0442">Lipid degradation</keyword>
<protein>
    <submittedName>
        <fullName evidence="5">Lipase</fullName>
    </submittedName>
</protein>
<feature type="compositionally biased region" description="Low complexity" evidence="3">
    <location>
        <begin position="1110"/>
        <end position="1121"/>
    </location>
</feature>
<feature type="region of interest" description="Disordered" evidence="3">
    <location>
        <begin position="720"/>
        <end position="813"/>
    </location>
</feature>
<feature type="region of interest" description="Disordered" evidence="3">
    <location>
        <begin position="639"/>
        <end position="707"/>
    </location>
</feature>
<feature type="compositionally biased region" description="Basic and acidic residues" evidence="3">
    <location>
        <begin position="1085"/>
        <end position="1106"/>
    </location>
</feature>
<feature type="region of interest" description="Disordered" evidence="3">
    <location>
        <begin position="298"/>
        <end position="360"/>
    </location>
</feature>
<organism evidence="5 6">
    <name type="scientific">Acrodontium crateriforme</name>
    <dbReference type="NCBI Taxonomy" id="150365"/>
    <lineage>
        <taxon>Eukaryota</taxon>
        <taxon>Fungi</taxon>
        <taxon>Dikarya</taxon>
        <taxon>Ascomycota</taxon>
        <taxon>Pezizomycotina</taxon>
        <taxon>Dothideomycetes</taxon>
        <taxon>Dothideomycetidae</taxon>
        <taxon>Mycosphaerellales</taxon>
        <taxon>Teratosphaeriaceae</taxon>
        <taxon>Acrodontium</taxon>
    </lineage>
</organism>
<gene>
    <name evidence="5" type="ORF">R9X50_00562800</name>
</gene>
<feature type="compositionally biased region" description="Polar residues" evidence="3">
    <location>
        <begin position="864"/>
        <end position="877"/>
    </location>
</feature>
<feature type="compositionally biased region" description="Low complexity" evidence="3">
    <location>
        <begin position="878"/>
        <end position="892"/>
    </location>
</feature>
<feature type="region of interest" description="Disordered" evidence="3">
    <location>
        <begin position="403"/>
        <end position="432"/>
    </location>
</feature>
<feature type="region of interest" description="Disordered" evidence="3">
    <location>
        <begin position="173"/>
        <end position="199"/>
    </location>
</feature>
<evidence type="ECO:0000313" key="6">
    <source>
        <dbReference type="Proteomes" id="UP001303373"/>
    </source>
</evidence>
<comment type="similarity">
    <text evidence="1">Belongs to the putative lipase ROG1 family.</text>
</comment>
<evidence type="ECO:0000256" key="3">
    <source>
        <dbReference type="SAM" id="MobiDB-lite"/>
    </source>
</evidence>
<keyword evidence="2" id="KW-0443">Lipid metabolism</keyword>
<feature type="region of interest" description="Disordered" evidence="3">
    <location>
        <begin position="851"/>
        <end position="899"/>
    </location>
</feature>
<dbReference type="SUPFAM" id="SSF53474">
    <property type="entry name" value="alpha/beta-Hydrolases"/>
    <property type="match status" value="1"/>
</dbReference>
<dbReference type="GO" id="GO:0016042">
    <property type="term" value="P:lipid catabolic process"/>
    <property type="evidence" value="ECO:0007669"/>
    <property type="project" value="UniProtKB-KW"/>
</dbReference>
<feature type="region of interest" description="Disordered" evidence="3">
    <location>
        <begin position="223"/>
        <end position="259"/>
    </location>
</feature>
<feature type="compositionally biased region" description="Polar residues" evidence="3">
    <location>
        <begin position="720"/>
        <end position="735"/>
    </location>
</feature>
<feature type="domain" description="DUF676" evidence="4">
    <location>
        <begin position="258"/>
        <end position="300"/>
    </location>
</feature>
<evidence type="ECO:0000313" key="5">
    <source>
        <dbReference type="EMBL" id="WPH02760.1"/>
    </source>
</evidence>
<dbReference type="InterPro" id="IPR029058">
    <property type="entry name" value="AB_hydrolase_fold"/>
</dbReference>
<name>A0AAQ3RBN7_9PEZI</name>
<evidence type="ECO:0000259" key="4">
    <source>
        <dbReference type="Pfam" id="PF05057"/>
    </source>
</evidence>
<dbReference type="Proteomes" id="UP001303373">
    <property type="component" value="Chromosome 9"/>
</dbReference>
<feature type="domain" description="DUF676" evidence="4">
    <location>
        <begin position="442"/>
        <end position="588"/>
    </location>
</feature>
<accession>A0AAQ3RBN7</accession>
<dbReference type="AlphaFoldDB" id="A0AAQ3RBN7"/>
<dbReference type="EMBL" id="CP138588">
    <property type="protein sequence ID" value="WPH02760.1"/>
    <property type="molecule type" value="Genomic_DNA"/>
</dbReference>
<keyword evidence="6" id="KW-1185">Reference proteome</keyword>
<feature type="compositionally biased region" description="Polar residues" evidence="3">
    <location>
        <begin position="1171"/>
        <end position="1197"/>
    </location>
</feature>
<dbReference type="PANTHER" id="PTHR12482">
    <property type="entry name" value="LIPASE ROG1-RELATED-RELATED"/>
    <property type="match status" value="1"/>
</dbReference>
<dbReference type="Pfam" id="PF05057">
    <property type="entry name" value="DUF676"/>
    <property type="match status" value="2"/>
</dbReference>
<dbReference type="InterPro" id="IPR007751">
    <property type="entry name" value="DUF676_lipase-like"/>
</dbReference>
<evidence type="ECO:0000256" key="2">
    <source>
        <dbReference type="ARBA" id="ARBA00022963"/>
    </source>
</evidence>
<feature type="region of interest" description="Disordered" evidence="3">
    <location>
        <begin position="961"/>
        <end position="1039"/>
    </location>
</feature>
<dbReference type="InterPro" id="IPR044294">
    <property type="entry name" value="Lipase-like"/>
</dbReference>
<reference evidence="5 6" key="1">
    <citation type="submission" date="2023-11" db="EMBL/GenBank/DDBJ databases">
        <title>An acidophilic fungus is an integral part of prey digestion in a carnivorous sundew plant.</title>
        <authorList>
            <person name="Tsai I.J."/>
        </authorList>
    </citation>
    <scope>NUCLEOTIDE SEQUENCE [LARGE SCALE GENOMIC DNA]</scope>
    <source>
        <strain evidence="5">169a</strain>
    </source>
</reference>
<proteinExistence type="inferred from homology"/>
<feature type="compositionally biased region" description="Low complexity" evidence="3">
    <location>
        <begin position="306"/>
        <end position="317"/>
    </location>
</feature>
<dbReference type="PANTHER" id="PTHR12482:SF62">
    <property type="entry name" value="LIPASE ROG1-RELATED"/>
    <property type="match status" value="1"/>
</dbReference>
<feature type="compositionally biased region" description="Basic and acidic residues" evidence="3">
    <location>
        <begin position="406"/>
        <end position="419"/>
    </location>
</feature>
<feature type="region of interest" description="Disordered" evidence="3">
    <location>
        <begin position="1076"/>
        <end position="1197"/>
    </location>
</feature>
<feature type="compositionally biased region" description="Basic and acidic residues" evidence="3">
    <location>
        <begin position="991"/>
        <end position="1007"/>
    </location>
</feature>